<reference evidence="3" key="1">
    <citation type="submission" date="2023-04" db="EMBL/GenBank/DDBJ databases">
        <title>Aspergillus oryzae NBRC 4228.</title>
        <authorList>
            <person name="Ichikawa N."/>
            <person name="Sato H."/>
            <person name="Tonouchi N."/>
        </authorList>
    </citation>
    <scope>NUCLEOTIDE SEQUENCE</scope>
    <source>
        <strain evidence="3">NBRC 4228</strain>
    </source>
</reference>
<dbReference type="InterPro" id="IPR027417">
    <property type="entry name" value="P-loop_NTPase"/>
</dbReference>
<evidence type="ECO:0000259" key="1">
    <source>
        <dbReference type="Pfam" id="PF00350"/>
    </source>
</evidence>
<organism evidence="3 4">
    <name type="scientific">Aspergillus oryzae</name>
    <name type="common">Yellow koji mold</name>
    <dbReference type="NCBI Taxonomy" id="5062"/>
    <lineage>
        <taxon>Eukaryota</taxon>
        <taxon>Fungi</taxon>
        <taxon>Dikarya</taxon>
        <taxon>Ascomycota</taxon>
        <taxon>Pezizomycotina</taxon>
        <taxon>Eurotiomycetes</taxon>
        <taxon>Eurotiomycetidae</taxon>
        <taxon>Eurotiales</taxon>
        <taxon>Aspergillaceae</taxon>
        <taxon>Aspergillus</taxon>
        <taxon>Aspergillus subgen. Circumdati</taxon>
    </lineage>
</organism>
<evidence type="ECO:0000259" key="2">
    <source>
        <dbReference type="Pfam" id="PF03061"/>
    </source>
</evidence>
<feature type="domain" description="Dynamin N-terminal" evidence="1">
    <location>
        <begin position="283"/>
        <end position="372"/>
    </location>
</feature>
<dbReference type="Gene3D" id="3.10.129.10">
    <property type="entry name" value="Hotdog Thioesterase"/>
    <property type="match status" value="1"/>
</dbReference>
<evidence type="ECO:0000313" key="4">
    <source>
        <dbReference type="Proteomes" id="UP001165205"/>
    </source>
</evidence>
<dbReference type="AlphaFoldDB" id="A0AAN4YWB1"/>
<dbReference type="PANTHER" id="PTHR47260:SF3">
    <property type="entry name" value="THIOESTERASE FAMILY PROTEIN (AFU_ORTHOLOGUE AFUA_7G03960)"/>
    <property type="match status" value="1"/>
</dbReference>
<dbReference type="InterPro" id="IPR045063">
    <property type="entry name" value="Dynamin_N"/>
</dbReference>
<name>A0AAN4YWB1_ASPOZ</name>
<dbReference type="Gene3D" id="3.40.50.300">
    <property type="entry name" value="P-loop containing nucleotide triphosphate hydrolases"/>
    <property type="match status" value="1"/>
</dbReference>
<dbReference type="InterPro" id="IPR006683">
    <property type="entry name" value="Thioestr_dom"/>
</dbReference>
<evidence type="ECO:0000313" key="3">
    <source>
        <dbReference type="EMBL" id="GMG35376.1"/>
    </source>
</evidence>
<dbReference type="Pfam" id="PF03061">
    <property type="entry name" value="4HBT"/>
    <property type="match status" value="1"/>
</dbReference>
<gene>
    <name evidence="3" type="ORF">Aory04_001059200</name>
</gene>
<dbReference type="Pfam" id="PF00350">
    <property type="entry name" value="Dynamin_N"/>
    <property type="match status" value="1"/>
</dbReference>
<dbReference type="InterPro" id="IPR052061">
    <property type="entry name" value="PTE-AB_protein"/>
</dbReference>
<protein>
    <submittedName>
        <fullName evidence="3">Unnamed protein product</fullName>
    </submittedName>
</protein>
<dbReference type="PANTHER" id="PTHR47260">
    <property type="entry name" value="UPF0644 PROTEIN PB2B4.06"/>
    <property type="match status" value="1"/>
</dbReference>
<dbReference type="CDD" id="cd03443">
    <property type="entry name" value="PaaI_thioesterase"/>
    <property type="match status" value="1"/>
</dbReference>
<sequence length="385" mass="42686">MLLCIPDSTMSSSLTSDILARNILARMTTRINKEIESANMNFIDILNTIPPENASLTFFAALPCSRPYLNDSSPYQLITLPSRYKKNDSSDMFFRETMNTPSTFPHTLAFIRKEILRSNHLTWENLDREQIGPDIVLLVHLGSGGNGFRDTAHGGVLAALLDETLGCCIESWAIQLHASEQASSATRPRSYTAKLNILYHAPVESPGIIIVHAWFKKREGRKWFLGAKILGGNGRTRAEASALWISERVTVIAWTQQHNQSSGSKSTRCLIGAYADVHGRHQLVVVGDQNTGKSSVLQAITEVSFPVKDTMCTRFPIQISFRQTSAAKELPVKATVVPGPLSEEDDELLARVEDFLIEKKELTSEVMEEIIDKVSACGFGRSLFC</sequence>
<dbReference type="SUPFAM" id="SSF52540">
    <property type="entry name" value="P-loop containing nucleoside triphosphate hydrolases"/>
    <property type="match status" value="1"/>
</dbReference>
<comment type="caution">
    <text evidence="3">The sequence shown here is derived from an EMBL/GenBank/DDBJ whole genome shotgun (WGS) entry which is preliminary data.</text>
</comment>
<proteinExistence type="predicted"/>
<dbReference type="InterPro" id="IPR029069">
    <property type="entry name" value="HotDog_dom_sf"/>
</dbReference>
<dbReference type="SUPFAM" id="SSF54637">
    <property type="entry name" value="Thioesterase/thiol ester dehydrase-isomerase"/>
    <property type="match status" value="1"/>
</dbReference>
<accession>A0AAN4YWB1</accession>
<feature type="domain" description="Thioesterase" evidence="2">
    <location>
        <begin position="151"/>
        <end position="235"/>
    </location>
</feature>
<dbReference type="Proteomes" id="UP001165205">
    <property type="component" value="Unassembled WGS sequence"/>
</dbReference>
<dbReference type="EMBL" id="BSYA01000166">
    <property type="protein sequence ID" value="GMG35376.1"/>
    <property type="molecule type" value="Genomic_DNA"/>
</dbReference>